<keyword evidence="9" id="KW-1185">Reference proteome</keyword>
<dbReference type="AlphaFoldDB" id="A0A843UKR6"/>
<organism evidence="8 9">
    <name type="scientific">Colocasia esculenta</name>
    <name type="common">Wild taro</name>
    <name type="synonym">Arum esculentum</name>
    <dbReference type="NCBI Taxonomy" id="4460"/>
    <lineage>
        <taxon>Eukaryota</taxon>
        <taxon>Viridiplantae</taxon>
        <taxon>Streptophyta</taxon>
        <taxon>Embryophyta</taxon>
        <taxon>Tracheophyta</taxon>
        <taxon>Spermatophyta</taxon>
        <taxon>Magnoliopsida</taxon>
        <taxon>Liliopsida</taxon>
        <taxon>Araceae</taxon>
        <taxon>Aroideae</taxon>
        <taxon>Colocasieae</taxon>
        <taxon>Colocasia</taxon>
    </lineage>
</organism>
<name>A0A843UKR6_COLES</name>
<evidence type="ECO:0000256" key="2">
    <source>
        <dbReference type="ARBA" id="ARBA00023015"/>
    </source>
</evidence>
<gene>
    <name evidence="8" type="ORF">Taro_012955</name>
</gene>
<evidence type="ECO:0000256" key="6">
    <source>
        <dbReference type="SAM" id="MobiDB-lite"/>
    </source>
</evidence>
<evidence type="ECO:0000259" key="7">
    <source>
        <dbReference type="PROSITE" id="PS51032"/>
    </source>
</evidence>
<dbReference type="PANTHER" id="PTHR31190">
    <property type="entry name" value="DNA-BINDING DOMAIN"/>
    <property type="match status" value="1"/>
</dbReference>
<evidence type="ECO:0000256" key="3">
    <source>
        <dbReference type="ARBA" id="ARBA00023125"/>
    </source>
</evidence>
<dbReference type="Gene3D" id="3.30.730.10">
    <property type="entry name" value="AP2/ERF domain"/>
    <property type="match status" value="1"/>
</dbReference>
<comment type="subcellular location">
    <subcellularLocation>
        <location evidence="1">Nucleus</location>
    </subcellularLocation>
</comment>
<dbReference type="PROSITE" id="PS51032">
    <property type="entry name" value="AP2_ERF"/>
    <property type="match status" value="1"/>
</dbReference>
<feature type="domain" description="AP2/ERF" evidence="7">
    <location>
        <begin position="218"/>
        <end position="276"/>
    </location>
</feature>
<protein>
    <recommendedName>
        <fullName evidence="7">AP2/ERF domain-containing protein</fullName>
    </recommendedName>
</protein>
<keyword evidence="4" id="KW-0804">Transcription</keyword>
<feature type="compositionally biased region" description="Low complexity" evidence="6">
    <location>
        <begin position="102"/>
        <end position="123"/>
    </location>
</feature>
<dbReference type="InterPro" id="IPR016177">
    <property type="entry name" value="DNA-bd_dom_sf"/>
</dbReference>
<dbReference type="Proteomes" id="UP000652761">
    <property type="component" value="Unassembled WGS sequence"/>
</dbReference>
<evidence type="ECO:0000313" key="8">
    <source>
        <dbReference type="EMBL" id="MQL80519.1"/>
    </source>
</evidence>
<dbReference type="InterPro" id="IPR001471">
    <property type="entry name" value="AP2/ERF_dom"/>
</dbReference>
<dbReference type="InterPro" id="IPR036955">
    <property type="entry name" value="AP2/ERF_dom_sf"/>
</dbReference>
<evidence type="ECO:0000256" key="1">
    <source>
        <dbReference type="ARBA" id="ARBA00004123"/>
    </source>
</evidence>
<feature type="compositionally biased region" description="Low complexity" evidence="6">
    <location>
        <begin position="170"/>
        <end position="185"/>
    </location>
</feature>
<keyword evidence="5" id="KW-0539">Nucleus</keyword>
<reference evidence="8" key="1">
    <citation type="submission" date="2017-07" db="EMBL/GenBank/DDBJ databases">
        <title>Taro Niue Genome Assembly and Annotation.</title>
        <authorList>
            <person name="Atibalentja N."/>
            <person name="Keating K."/>
            <person name="Fields C.J."/>
        </authorList>
    </citation>
    <scope>NUCLEOTIDE SEQUENCE</scope>
    <source>
        <strain evidence="8">Niue_2</strain>
        <tissue evidence="8">Leaf</tissue>
    </source>
</reference>
<dbReference type="SUPFAM" id="SSF54171">
    <property type="entry name" value="DNA-binding domain"/>
    <property type="match status" value="1"/>
</dbReference>
<accession>A0A843UKR6</accession>
<dbReference type="PRINTS" id="PR00367">
    <property type="entry name" value="ETHRSPELEMNT"/>
</dbReference>
<dbReference type="FunFam" id="3.30.730.10:FF:000001">
    <property type="entry name" value="Ethylene-responsive transcription factor 2"/>
    <property type="match status" value="1"/>
</dbReference>
<dbReference type="Pfam" id="PF00847">
    <property type="entry name" value="AP2"/>
    <property type="match status" value="1"/>
</dbReference>
<dbReference type="GO" id="GO:0005634">
    <property type="term" value="C:nucleus"/>
    <property type="evidence" value="ECO:0007669"/>
    <property type="project" value="UniProtKB-SubCell"/>
</dbReference>
<evidence type="ECO:0000313" key="9">
    <source>
        <dbReference type="Proteomes" id="UP000652761"/>
    </source>
</evidence>
<dbReference type="PANTHER" id="PTHR31190:SF403">
    <property type="entry name" value="ETHYLENE-RESPONSIVE TRANSCRIPTION FACTOR ERF105"/>
    <property type="match status" value="1"/>
</dbReference>
<dbReference type="GO" id="GO:0003700">
    <property type="term" value="F:DNA-binding transcription factor activity"/>
    <property type="evidence" value="ECO:0007669"/>
    <property type="project" value="InterPro"/>
</dbReference>
<feature type="region of interest" description="Disordered" evidence="6">
    <location>
        <begin position="342"/>
        <end position="374"/>
    </location>
</feature>
<evidence type="ECO:0000256" key="5">
    <source>
        <dbReference type="ARBA" id="ARBA00023242"/>
    </source>
</evidence>
<dbReference type="OrthoDB" id="10038011at2759"/>
<feature type="region of interest" description="Disordered" evidence="6">
    <location>
        <begin position="167"/>
        <end position="190"/>
    </location>
</feature>
<feature type="region of interest" description="Disordered" evidence="6">
    <location>
        <begin position="98"/>
        <end position="126"/>
    </location>
</feature>
<proteinExistence type="predicted"/>
<dbReference type="GO" id="GO:0009873">
    <property type="term" value="P:ethylene-activated signaling pathway"/>
    <property type="evidence" value="ECO:0007669"/>
    <property type="project" value="InterPro"/>
</dbReference>
<dbReference type="CDD" id="cd00018">
    <property type="entry name" value="AP2"/>
    <property type="match status" value="1"/>
</dbReference>
<dbReference type="InterPro" id="IPR044808">
    <property type="entry name" value="ERF_plant"/>
</dbReference>
<comment type="caution">
    <text evidence="8">The sequence shown here is derived from an EMBL/GenBank/DDBJ whole genome shotgun (WGS) entry which is preliminary data.</text>
</comment>
<dbReference type="EMBL" id="NMUH01000512">
    <property type="protein sequence ID" value="MQL80519.1"/>
    <property type="molecule type" value="Genomic_DNA"/>
</dbReference>
<evidence type="ECO:0000256" key="4">
    <source>
        <dbReference type="ARBA" id="ARBA00023163"/>
    </source>
</evidence>
<dbReference type="SMART" id="SM00380">
    <property type="entry name" value="AP2"/>
    <property type="match status" value="1"/>
</dbReference>
<feature type="region of interest" description="Disordered" evidence="6">
    <location>
        <begin position="17"/>
        <end position="36"/>
    </location>
</feature>
<keyword evidence="3" id="KW-0238">DNA-binding</keyword>
<sequence>MASFPLTPFIYPCPHSSPFHSTRNSPDQPSPPPFPLRRCALLQVSHTTDPPSVAMAAGDDHEVSSTLDYIKQHRLDDLFLSLDSPSLFHPTLSFAPPHPVASDESATSAFSSSSPPSRPAEQPFASSGLPFAQDVTFCDDLLEDPADSFPKLLCFSVSQPAPAKFSVEMRSSPSSSTASSARRPPLAIPKPPAPKVEWTPAAQYAEPQSSADVGDCRGYRGVRRRPWGKYAAEIRDPKRRGSRLWLGTYDTPIEAARAYDRAAFQMRGSKAILNFPNEVGSHGSWTPPAHPEQPPAKGQTHELKAAVLRGDVAPTVVDLTCAKRERSPDDLEVQQLLRPVKRERHVEAGSSSSSSQFHGAVQATAAAPSPPLTPSTWSSVWGDCGADVGIFNLPPLSPLSPYPAIGFPWLTVS</sequence>
<dbReference type="GO" id="GO:0003677">
    <property type="term" value="F:DNA binding"/>
    <property type="evidence" value="ECO:0007669"/>
    <property type="project" value="UniProtKB-KW"/>
</dbReference>
<keyword evidence="2" id="KW-0805">Transcription regulation</keyword>